<dbReference type="AlphaFoldDB" id="A0A2P2NL82"/>
<dbReference type="EMBL" id="GGEC01062758">
    <property type="protein sequence ID" value="MBX43242.1"/>
    <property type="molecule type" value="Transcribed_RNA"/>
</dbReference>
<evidence type="ECO:0000313" key="1">
    <source>
        <dbReference type="EMBL" id="MBX43242.1"/>
    </source>
</evidence>
<name>A0A2P2NL82_RHIMU</name>
<sequence length="24" mass="2773">MRGKLQEEVVLLGLKSNPRVQLQH</sequence>
<accession>A0A2P2NL82</accession>
<reference evidence="1" key="1">
    <citation type="submission" date="2018-02" db="EMBL/GenBank/DDBJ databases">
        <title>Rhizophora mucronata_Transcriptome.</title>
        <authorList>
            <person name="Meera S.P."/>
            <person name="Sreeshan A."/>
            <person name="Augustine A."/>
        </authorList>
    </citation>
    <scope>NUCLEOTIDE SEQUENCE</scope>
    <source>
        <tissue evidence="1">Leaf</tissue>
    </source>
</reference>
<protein>
    <submittedName>
        <fullName evidence="1">Uncharacterized protein</fullName>
    </submittedName>
</protein>
<organism evidence="1">
    <name type="scientific">Rhizophora mucronata</name>
    <name type="common">Asiatic mangrove</name>
    <dbReference type="NCBI Taxonomy" id="61149"/>
    <lineage>
        <taxon>Eukaryota</taxon>
        <taxon>Viridiplantae</taxon>
        <taxon>Streptophyta</taxon>
        <taxon>Embryophyta</taxon>
        <taxon>Tracheophyta</taxon>
        <taxon>Spermatophyta</taxon>
        <taxon>Magnoliopsida</taxon>
        <taxon>eudicotyledons</taxon>
        <taxon>Gunneridae</taxon>
        <taxon>Pentapetalae</taxon>
        <taxon>rosids</taxon>
        <taxon>fabids</taxon>
        <taxon>Malpighiales</taxon>
        <taxon>Rhizophoraceae</taxon>
        <taxon>Rhizophora</taxon>
    </lineage>
</organism>
<proteinExistence type="predicted"/>